<dbReference type="AlphaFoldDB" id="A0A4Q1CKE3"/>
<evidence type="ECO:0000313" key="2">
    <source>
        <dbReference type="EMBL" id="RXK60812.1"/>
    </source>
</evidence>
<evidence type="ECO:0000313" key="3">
    <source>
        <dbReference type="Proteomes" id="UP000290204"/>
    </source>
</evidence>
<feature type="signal peptide" evidence="1">
    <location>
        <begin position="1"/>
        <end position="22"/>
    </location>
</feature>
<dbReference type="OrthoDB" id="1118734at2"/>
<keyword evidence="1" id="KW-0732">Signal</keyword>
<keyword evidence="3" id="KW-1185">Reference proteome</keyword>
<proteinExistence type="predicted"/>
<evidence type="ECO:0000256" key="1">
    <source>
        <dbReference type="SAM" id="SignalP"/>
    </source>
</evidence>
<organism evidence="2 3">
    <name type="scientific">Lacibacter luteus</name>
    <dbReference type="NCBI Taxonomy" id="2508719"/>
    <lineage>
        <taxon>Bacteria</taxon>
        <taxon>Pseudomonadati</taxon>
        <taxon>Bacteroidota</taxon>
        <taxon>Chitinophagia</taxon>
        <taxon>Chitinophagales</taxon>
        <taxon>Chitinophagaceae</taxon>
        <taxon>Lacibacter</taxon>
    </lineage>
</organism>
<dbReference type="RefSeq" id="WP_129130773.1">
    <property type="nucleotide sequence ID" value="NZ_SDHW01000002.1"/>
</dbReference>
<dbReference type="EMBL" id="SDHW01000002">
    <property type="protein sequence ID" value="RXK60812.1"/>
    <property type="molecule type" value="Genomic_DNA"/>
</dbReference>
<feature type="chain" id="PRO_5020447483" evidence="1">
    <location>
        <begin position="23"/>
        <end position="252"/>
    </location>
</feature>
<gene>
    <name evidence="2" type="ORF">ESA94_10145</name>
</gene>
<protein>
    <submittedName>
        <fullName evidence="2">DUF2490 domain-containing protein</fullName>
    </submittedName>
</protein>
<dbReference type="InterPro" id="IPR019619">
    <property type="entry name" value="DUF2490"/>
</dbReference>
<comment type="caution">
    <text evidence="2">The sequence shown here is derived from an EMBL/GenBank/DDBJ whole genome shotgun (WGS) entry which is preliminary data.</text>
</comment>
<accession>A0A4Q1CKE3</accession>
<dbReference type="Proteomes" id="UP000290204">
    <property type="component" value="Unassembled WGS sequence"/>
</dbReference>
<dbReference type="Pfam" id="PF10677">
    <property type="entry name" value="DUF2490"/>
    <property type="match status" value="1"/>
</dbReference>
<reference evidence="2 3" key="1">
    <citation type="submission" date="2019-01" db="EMBL/GenBank/DDBJ databases">
        <title>Lacibacter sp. strain TTM-7.</title>
        <authorList>
            <person name="Chen W.-M."/>
        </authorList>
    </citation>
    <scope>NUCLEOTIDE SEQUENCE [LARGE SCALE GENOMIC DNA]</scope>
    <source>
        <strain evidence="2 3">TTM-7</strain>
    </source>
</reference>
<name>A0A4Q1CKE3_9BACT</name>
<sequence>MYLQLNKYLSFLFLFISFSSAAQPTREVQLQNHFWTSVNTQARISNKFFVIGDFHVRRTNYLKNNNFYYTRLGVGYYINKNLSVALGAGHMWLANKTATTELFVNENRIVQQVQLNQPLGKVQVSQRFRLEERWIQKVANGELTDNYRYTTRYRYQLALNIPVNKNKYVPSIVLSDELMLQTGKDIVYNNFDQNRLFAGIKQQITPSLSFDFGYMHVWQQRLNGYQYNLNQTIRWFFYWQPDLRKKHNTVKS</sequence>